<evidence type="ECO:0000313" key="6">
    <source>
        <dbReference type="EMBL" id="MDC9590742.1"/>
    </source>
</evidence>
<accession>A0ABT5LI10</accession>
<keyword evidence="7" id="KW-1185">Reference proteome</keyword>
<comment type="similarity">
    <text evidence="2">Belongs to the RdgC family.</text>
</comment>
<evidence type="ECO:0000256" key="2">
    <source>
        <dbReference type="ARBA" id="ARBA00008657"/>
    </source>
</evidence>
<evidence type="ECO:0000256" key="5">
    <source>
        <dbReference type="ARBA" id="ARBA00023172"/>
    </source>
</evidence>
<name>A0ABT5LI10_9GAMM</name>
<proteinExistence type="inferred from homology"/>
<comment type="subcellular location">
    <subcellularLocation>
        <location evidence="1">Cytoplasm</location>
        <location evidence="1">Nucleoid</location>
    </subcellularLocation>
</comment>
<dbReference type="EMBL" id="JAQRFI010000044">
    <property type="protein sequence ID" value="MDC9590742.1"/>
    <property type="molecule type" value="Genomic_DNA"/>
</dbReference>
<evidence type="ECO:0000256" key="4">
    <source>
        <dbReference type="ARBA" id="ARBA00022490"/>
    </source>
</evidence>
<keyword evidence="5" id="KW-0233">DNA recombination</keyword>
<dbReference type="RefSeq" id="WP_273556017.1">
    <property type="nucleotide sequence ID" value="NZ_JAQRFI010000044.1"/>
</dbReference>
<protein>
    <recommendedName>
        <fullName evidence="3">Recombination-associated protein RdgC</fullName>
    </recommendedName>
</protein>
<sequence length="177" mass="20338">MFKVFKNALIYQLSREVQNLTEDELRVLIPKFAFFPCSSHDASRIGWLMDDDRPVMFVHGKNILLVAVKEHKDIPAAIIKTHVNAKRDKLESVTCRKLRRTEISQIKDDVFQELLPRAFPKRSEIQIWIDIDNGLISIDTTSPRTAENTLALLRRTLGSLPVVPIATKKPFEQIMTD</sequence>
<comment type="caution">
    <text evidence="6">The sequence shown here is derived from an EMBL/GenBank/DDBJ whole genome shotgun (WGS) entry which is preliminary data.</text>
</comment>
<dbReference type="InterPro" id="IPR007476">
    <property type="entry name" value="RdgC"/>
</dbReference>
<dbReference type="Pfam" id="PF04381">
    <property type="entry name" value="RdgC"/>
    <property type="match status" value="1"/>
</dbReference>
<dbReference type="PANTHER" id="PTHR38103:SF1">
    <property type="entry name" value="RECOMBINATION-ASSOCIATED PROTEIN RDGC"/>
    <property type="match status" value="1"/>
</dbReference>
<dbReference type="Proteomes" id="UP001217178">
    <property type="component" value="Unassembled WGS sequence"/>
</dbReference>
<evidence type="ECO:0000313" key="7">
    <source>
        <dbReference type="Proteomes" id="UP001217178"/>
    </source>
</evidence>
<organism evidence="6 7">
    <name type="scientific">Xenorhabdus yunnanensis</name>
    <dbReference type="NCBI Taxonomy" id="3025878"/>
    <lineage>
        <taxon>Bacteria</taxon>
        <taxon>Pseudomonadati</taxon>
        <taxon>Pseudomonadota</taxon>
        <taxon>Gammaproteobacteria</taxon>
        <taxon>Enterobacterales</taxon>
        <taxon>Morganellaceae</taxon>
        <taxon>Xenorhabdus</taxon>
    </lineage>
</organism>
<evidence type="ECO:0000256" key="3">
    <source>
        <dbReference type="ARBA" id="ARBA00022296"/>
    </source>
</evidence>
<evidence type="ECO:0000256" key="1">
    <source>
        <dbReference type="ARBA" id="ARBA00004453"/>
    </source>
</evidence>
<keyword evidence="4" id="KW-0963">Cytoplasm</keyword>
<gene>
    <name evidence="6" type="primary">rdgC</name>
    <name evidence="6" type="ORF">PSI23_15975</name>
</gene>
<dbReference type="PANTHER" id="PTHR38103">
    <property type="entry name" value="RECOMBINATION-ASSOCIATED PROTEIN RDGC"/>
    <property type="match status" value="1"/>
</dbReference>
<reference evidence="6 7" key="1">
    <citation type="submission" date="2023-02" db="EMBL/GenBank/DDBJ databases">
        <title>Entomopathogenic bacteria.</title>
        <authorList>
            <person name="Machado R.A."/>
        </authorList>
    </citation>
    <scope>NUCLEOTIDE SEQUENCE [LARGE SCALE GENOMIC DNA]</scope>
    <source>
        <strain evidence="6 7">XENO-10</strain>
    </source>
</reference>